<keyword evidence="2" id="KW-0472">Membrane</keyword>
<keyword evidence="2" id="KW-0812">Transmembrane</keyword>
<name>A0A9D5HY08_9CRYT</name>
<evidence type="ECO:0000256" key="1">
    <source>
        <dbReference type="SAM" id="MobiDB-lite"/>
    </source>
</evidence>
<feature type="region of interest" description="Disordered" evidence="1">
    <location>
        <begin position="1"/>
        <end position="27"/>
    </location>
</feature>
<keyword evidence="2" id="KW-1133">Transmembrane helix</keyword>
<evidence type="ECO:0000256" key="2">
    <source>
        <dbReference type="SAM" id="Phobius"/>
    </source>
</evidence>
<protein>
    <recommendedName>
        <fullName evidence="4">Transmembrane protein</fullName>
    </recommendedName>
</protein>
<evidence type="ECO:0008006" key="4">
    <source>
        <dbReference type="Google" id="ProtNLM"/>
    </source>
</evidence>
<proteinExistence type="predicted"/>
<dbReference type="AlphaFoldDB" id="A0A9D5HY08"/>
<gene>
    <name evidence="3" type="ORF">OJ253_933</name>
</gene>
<feature type="transmembrane region" description="Helical" evidence="2">
    <location>
        <begin position="69"/>
        <end position="90"/>
    </location>
</feature>
<comment type="caution">
    <text evidence="3">The sequence shown here is derived from an EMBL/GenBank/DDBJ whole genome shotgun (WGS) entry which is preliminary data.</text>
</comment>
<feature type="compositionally biased region" description="Polar residues" evidence="1">
    <location>
        <begin position="8"/>
        <end position="20"/>
    </location>
</feature>
<accession>A0A9D5HY08</accession>
<dbReference type="OrthoDB" id="10386921at2759"/>
<organism evidence="3">
    <name type="scientific">Cryptosporidium canis</name>
    <dbReference type="NCBI Taxonomy" id="195482"/>
    <lineage>
        <taxon>Eukaryota</taxon>
        <taxon>Sar</taxon>
        <taxon>Alveolata</taxon>
        <taxon>Apicomplexa</taxon>
        <taxon>Conoidasida</taxon>
        <taxon>Coccidia</taxon>
        <taxon>Eucoccidiorida</taxon>
        <taxon>Eimeriorina</taxon>
        <taxon>Cryptosporidiidae</taxon>
        <taxon>Cryptosporidium</taxon>
    </lineage>
</organism>
<evidence type="ECO:0000313" key="3">
    <source>
        <dbReference type="EMBL" id="KAJ1611224.1"/>
    </source>
</evidence>
<reference evidence="3" key="1">
    <citation type="submission" date="2022-10" db="EMBL/GenBank/DDBJ databases">
        <title>Adaptive evolution leads to modifications in subtelomeric GC content in a zoonotic Cryptosporidium species.</title>
        <authorList>
            <person name="Li J."/>
            <person name="Feng Y."/>
            <person name="Xiao L."/>
        </authorList>
    </citation>
    <scope>NUCLEOTIDE SEQUENCE</scope>
    <source>
        <strain evidence="3">33844</strain>
    </source>
</reference>
<dbReference type="EMBL" id="JAPCXC010000017">
    <property type="protein sequence ID" value="KAJ1611224.1"/>
    <property type="molecule type" value="Genomic_DNA"/>
</dbReference>
<dbReference type="Proteomes" id="UP001067231">
    <property type="component" value="Unassembled WGS sequence"/>
</dbReference>
<sequence>MAIDRHINNNQGQNYINSSSGKKKKPDSCKLQHVDIVLLDDSDKVGCIESKEIQENRIMRIKFSVNQRIQASLLVLLAAINLIVYAIAFFGEK</sequence>